<evidence type="ECO:0000256" key="17">
    <source>
        <dbReference type="ARBA" id="ARBA00023211"/>
    </source>
</evidence>
<evidence type="ECO:0000256" key="15">
    <source>
        <dbReference type="ARBA" id="ARBA00023172"/>
    </source>
</evidence>
<keyword evidence="4" id="KW-0808">Transferase</keyword>
<dbReference type="SUPFAM" id="SSF56091">
    <property type="entry name" value="DNA ligase/mRNA capping enzyme, catalytic domain"/>
    <property type="match status" value="1"/>
</dbReference>
<dbReference type="NCBIfam" id="TIGR02778">
    <property type="entry name" value="ligD_pol"/>
    <property type="match status" value="1"/>
</dbReference>
<dbReference type="EC" id="6.5.1.1" evidence="2"/>
<evidence type="ECO:0000259" key="22">
    <source>
        <dbReference type="PROSITE" id="PS50160"/>
    </source>
</evidence>
<keyword evidence="13" id="KW-0239">DNA-directed DNA polymerase</keyword>
<feature type="compositionally biased region" description="Low complexity" evidence="21">
    <location>
        <begin position="198"/>
        <end position="208"/>
    </location>
</feature>
<dbReference type="GO" id="GO:0006281">
    <property type="term" value="P:DNA repair"/>
    <property type="evidence" value="ECO:0007669"/>
    <property type="project" value="UniProtKB-KW"/>
</dbReference>
<dbReference type="NCBIfam" id="TIGR02777">
    <property type="entry name" value="LigD_PE_dom"/>
    <property type="match status" value="1"/>
</dbReference>
<keyword evidence="8" id="KW-0547">Nucleotide-binding</keyword>
<dbReference type="GO" id="GO:0006310">
    <property type="term" value="P:DNA recombination"/>
    <property type="evidence" value="ECO:0007669"/>
    <property type="project" value="UniProtKB-KW"/>
</dbReference>
<evidence type="ECO:0000256" key="6">
    <source>
        <dbReference type="ARBA" id="ARBA00022722"/>
    </source>
</evidence>
<dbReference type="InterPro" id="IPR014143">
    <property type="entry name" value="NHEJ_ligase_prk"/>
</dbReference>
<dbReference type="CDD" id="cd07971">
    <property type="entry name" value="OBF_DNA_ligase_LigD"/>
    <property type="match status" value="1"/>
</dbReference>
<keyword evidence="14" id="KW-0238">DNA-binding</keyword>
<feature type="domain" description="ATP-dependent DNA ligase family profile" evidence="22">
    <location>
        <begin position="321"/>
        <end position="467"/>
    </location>
</feature>
<gene>
    <name evidence="23" type="ORF">HNP73_002310</name>
</gene>
<evidence type="ECO:0000313" key="23">
    <source>
        <dbReference type="EMBL" id="MBB5222374.1"/>
    </source>
</evidence>
<dbReference type="CDD" id="cd04862">
    <property type="entry name" value="PaeLigD_Pol_like"/>
    <property type="match status" value="1"/>
</dbReference>
<protein>
    <recommendedName>
        <fullName evidence="2">DNA ligase (ATP)</fullName>
        <ecNumber evidence="2">6.5.1.1</ecNumber>
    </recommendedName>
    <alternativeName>
        <fullName evidence="19">NHEJ DNA polymerase</fullName>
    </alternativeName>
</protein>
<feature type="region of interest" description="Disordered" evidence="21">
    <location>
        <begin position="822"/>
        <end position="847"/>
    </location>
</feature>
<dbReference type="PANTHER" id="PTHR42705">
    <property type="entry name" value="BIFUNCTIONAL NON-HOMOLOGOUS END JOINING PROTEIN LIGD"/>
    <property type="match status" value="1"/>
</dbReference>
<dbReference type="GO" id="GO:0003677">
    <property type="term" value="F:DNA binding"/>
    <property type="evidence" value="ECO:0007669"/>
    <property type="project" value="UniProtKB-KW"/>
</dbReference>
<keyword evidence="3 23" id="KW-0436">Ligase</keyword>
<evidence type="ECO:0000256" key="9">
    <source>
        <dbReference type="ARBA" id="ARBA00022763"/>
    </source>
</evidence>
<dbReference type="GO" id="GO:0003910">
    <property type="term" value="F:DNA ligase (ATP) activity"/>
    <property type="evidence" value="ECO:0007669"/>
    <property type="project" value="UniProtKB-EC"/>
</dbReference>
<dbReference type="Gene3D" id="3.30.470.30">
    <property type="entry name" value="DNA ligase/mRNA capping enzyme"/>
    <property type="match status" value="1"/>
</dbReference>
<accession>A0A840SMZ7</accession>
<dbReference type="InterPro" id="IPR012310">
    <property type="entry name" value="DNA_ligase_ATP-dep_cent"/>
</dbReference>
<keyword evidence="18" id="KW-0511">Multifunctional enzyme</keyword>
<evidence type="ECO:0000256" key="3">
    <source>
        <dbReference type="ARBA" id="ARBA00022598"/>
    </source>
</evidence>
<evidence type="ECO:0000256" key="4">
    <source>
        <dbReference type="ARBA" id="ARBA00022679"/>
    </source>
</evidence>
<dbReference type="PANTHER" id="PTHR42705:SF2">
    <property type="entry name" value="BIFUNCTIONAL NON-HOMOLOGOUS END JOINING PROTEIN LIGD"/>
    <property type="match status" value="1"/>
</dbReference>
<dbReference type="InterPro" id="IPR014146">
    <property type="entry name" value="LigD_ligase_dom"/>
</dbReference>
<keyword evidence="15" id="KW-0233">DNA recombination</keyword>
<evidence type="ECO:0000256" key="1">
    <source>
        <dbReference type="ARBA" id="ARBA00001936"/>
    </source>
</evidence>
<dbReference type="InterPro" id="IPR014144">
    <property type="entry name" value="LigD_PE_domain"/>
</dbReference>
<dbReference type="InterPro" id="IPR012309">
    <property type="entry name" value="DNA_ligase_ATP-dep_C"/>
</dbReference>
<dbReference type="EMBL" id="JACHFM010000002">
    <property type="protein sequence ID" value="MBB5222374.1"/>
    <property type="molecule type" value="Genomic_DNA"/>
</dbReference>
<dbReference type="InterPro" id="IPR033651">
    <property type="entry name" value="PaeLigD_Pol-like"/>
</dbReference>
<evidence type="ECO:0000256" key="19">
    <source>
        <dbReference type="ARBA" id="ARBA00029943"/>
    </source>
</evidence>
<comment type="catalytic activity">
    <reaction evidence="20">
        <text>ATP + (deoxyribonucleotide)n-3'-hydroxyl + 5'-phospho-(deoxyribonucleotide)m = (deoxyribonucleotide)n+m + AMP + diphosphate.</text>
        <dbReference type="EC" id="6.5.1.1"/>
    </reaction>
</comment>
<proteinExistence type="predicted"/>
<evidence type="ECO:0000256" key="13">
    <source>
        <dbReference type="ARBA" id="ARBA00022932"/>
    </source>
</evidence>
<comment type="caution">
    <text evidence="23">The sequence shown here is derived from an EMBL/GenBank/DDBJ whole genome shotgun (WGS) entry which is preliminary data.</text>
</comment>
<keyword evidence="5" id="KW-0548">Nucleotidyltransferase</keyword>
<reference evidence="23 24" key="1">
    <citation type="submission" date="2020-08" db="EMBL/GenBank/DDBJ databases">
        <title>Genomic Encyclopedia of Type Strains, Phase IV (KMG-IV): sequencing the most valuable type-strain genomes for metagenomic binning, comparative biology and taxonomic classification.</title>
        <authorList>
            <person name="Goeker M."/>
        </authorList>
    </citation>
    <scope>NUCLEOTIDE SEQUENCE [LARGE SCALE GENOMIC DNA]</scope>
    <source>
        <strain evidence="23 24">DSM 101730</strain>
    </source>
</reference>
<evidence type="ECO:0000256" key="2">
    <source>
        <dbReference type="ARBA" id="ARBA00012727"/>
    </source>
</evidence>
<feature type="region of interest" description="Disordered" evidence="21">
    <location>
        <begin position="1"/>
        <end position="41"/>
    </location>
</feature>
<dbReference type="AlphaFoldDB" id="A0A840SMZ7"/>
<dbReference type="NCBIfam" id="TIGR02779">
    <property type="entry name" value="NHEJ_ligase_lig"/>
    <property type="match status" value="1"/>
</dbReference>
<dbReference type="NCBIfam" id="TIGR02776">
    <property type="entry name" value="NHEJ_ligase_prk"/>
    <property type="match status" value="1"/>
</dbReference>
<evidence type="ECO:0000256" key="21">
    <source>
        <dbReference type="SAM" id="MobiDB-lite"/>
    </source>
</evidence>
<evidence type="ECO:0000256" key="12">
    <source>
        <dbReference type="ARBA" id="ARBA00022840"/>
    </source>
</evidence>
<keyword evidence="11" id="KW-0269">Exonuclease</keyword>
<sequence length="847" mass="91364">MPNRGPRPTLPGMAKQPLEDYRAKRDFQRTDEPSGHLAGADGNRFVVHKHHASHEHYDLRLELGGVLKSWAVPKGPSLDPREKRLAVETEDHPVEYIDFEGVIPAGEYGGGQMIVWDTGTWAPMGDPEADLAKGAFKFRLAGKKLTGGWMLARLKPRPGEKKTNWLLFKERDPSAEPDGDILTERPESVKSGRRIEELAPPAREPAGAARKRLQPGRLPGAVKGTGPVAPAPQLATAAPAPPGGEDWLHEIKLDGYRTLAFLDAGSARLVTRSGLDWTHRYGDLGAAIAALPCREAILDGEIVVQDGAGISRFTLLQEALSRGAKTELVYFAFDLLRLDGWDLTAVPLDRRKALLAQLLDGGGARSAIQLSEHVRGGGPAFYESVSQMGLEGVVSKRASAPYQSGRSKSWLKVKAKLSGDFVIAGYTLSEKADGLGALALGEWVEGDLAYRGKVGTGFDAKTLADLLARLRPLEDPGLSLPGAPRDVRPVRPVLTARIQYSNLTSDGSVRHGVFVGLREAAVSADAPAPRARLVTEADLAAVWVTNPTRRLFGRSGPTKLDVAVYYAAIGDFLLPHVFGRPVSLVRCPTGKPEDCFFQRHAFVGMPEGVESFETRVSDETDRRYLTIATARGYLALAQFGVVEFHAWGAEVADLEHPDRVVFDLDPGEGIAWREVVEAAVHVRDELGRLGLTGFAKTTGGKGVHVVVPVTRRLDWKSVHAATGEIATAIAATAPDTFTTTMGASNRKRRIFIDFHRNARSATAVAPYSLRARNNLPASAPLSWGNLEAIDDPADLNYSSLPALVAASGDAWATIADHAGELPAPQRVDAGTTRGGRAWPRERAGRDT</sequence>
<evidence type="ECO:0000313" key="24">
    <source>
        <dbReference type="Proteomes" id="UP000549457"/>
    </source>
</evidence>
<evidence type="ECO:0000256" key="8">
    <source>
        <dbReference type="ARBA" id="ARBA00022741"/>
    </source>
</evidence>
<dbReference type="PROSITE" id="PS50160">
    <property type="entry name" value="DNA_LIGASE_A3"/>
    <property type="match status" value="1"/>
</dbReference>
<feature type="compositionally biased region" description="Basic and acidic residues" evidence="21">
    <location>
        <begin position="182"/>
        <end position="197"/>
    </location>
</feature>
<dbReference type="Gene3D" id="3.30.1490.70">
    <property type="match status" value="1"/>
</dbReference>
<organism evidence="23 24">
    <name type="scientific">Amaricoccus macauensis</name>
    <dbReference type="NCBI Taxonomy" id="57001"/>
    <lineage>
        <taxon>Bacteria</taxon>
        <taxon>Pseudomonadati</taxon>
        <taxon>Pseudomonadota</taxon>
        <taxon>Alphaproteobacteria</taxon>
        <taxon>Rhodobacterales</taxon>
        <taxon>Paracoccaceae</taxon>
        <taxon>Amaricoccus</taxon>
    </lineage>
</organism>
<dbReference type="Pfam" id="PF13298">
    <property type="entry name" value="LigD_N"/>
    <property type="match status" value="1"/>
</dbReference>
<keyword evidence="24" id="KW-1185">Reference proteome</keyword>
<comment type="cofactor">
    <cofactor evidence="1">
        <name>Mn(2+)</name>
        <dbReference type="ChEBI" id="CHEBI:29035"/>
    </cofactor>
</comment>
<keyword evidence="12" id="KW-0067">ATP-binding</keyword>
<feature type="region of interest" description="Disordered" evidence="21">
    <location>
        <begin position="170"/>
        <end position="231"/>
    </location>
</feature>
<dbReference type="Gene3D" id="2.40.50.140">
    <property type="entry name" value="Nucleic acid-binding proteins"/>
    <property type="match status" value="1"/>
</dbReference>
<dbReference type="Pfam" id="PF04679">
    <property type="entry name" value="DNA_ligase_A_C"/>
    <property type="match status" value="1"/>
</dbReference>
<dbReference type="InterPro" id="IPR012340">
    <property type="entry name" value="NA-bd_OB-fold"/>
</dbReference>
<evidence type="ECO:0000256" key="18">
    <source>
        <dbReference type="ARBA" id="ARBA00023268"/>
    </source>
</evidence>
<dbReference type="Pfam" id="PF01068">
    <property type="entry name" value="DNA_ligase_A_M"/>
    <property type="match status" value="1"/>
</dbReference>
<dbReference type="InterPro" id="IPR014145">
    <property type="entry name" value="LigD_pol_dom"/>
</dbReference>
<keyword evidence="9" id="KW-0227">DNA damage</keyword>
<evidence type="ECO:0000256" key="20">
    <source>
        <dbReference type="ARBA" id="ARBA00034003"/>
    </source>
</evidence>
<dbReference type="GO" id="GO:0005524">
    <property type="term" value="F:ATP binding"/>
    <property type="evidence" value="ECO:0007669"/>
    <property type="project" value="UniProtKB-KW"/>
</dbReference>
<evidence type="ECO:0000256" key="5">
    <source>
        <dbReference type="ARBA" id="ARBA00022695"/>
    </source>
</evidence>
<keyword evidence="10" id="KW-0378">Hydrolase</keyword>
<dbReference type="GO" id="GO:0004527">
    <property type="term" value="F:exonuclease activity"/>
    <property type="evidence" value="ECO:0007669"/>
    <property type="project" value="UniProtKB-KW"/>
</dbReference>
<dbReference type="Gene3D" id="3.90.920.10">
    <property type="entry name" value="DNA primase, PRIM domain"/>
    <property type="match status" value="1"/>
</dbReference>
<keyword evidence="6" id="KW-0540">Nuclease</keyword>
<keyword evidence="16" id="KW-0234">DNA repair</keyword>
<keyword evidence="7" id="KW-0479">Metal-binding</keyword>
<evidence type="ECO:0000256" key="7">
    <source>
        <dbReference type="ARBA" id="ARBA00022723"/>
    </source>
</evidence>
<evidence type="ECO:0000256" key="16">
    <source>
        <dbReference type="ARBA" id="ARBA00023204"/>
    </source>
</evidence>
<feature type="compositionally biased region" description="Basic and acidic residues" evidence="21">
    <location>
        <begin position="838"/>
        <end position="847"/>
    </location>
</feature>
<dbReference type="Proteomes" id="UP000549457">
    <property type="component" value="Unassembled WGS sequence"/>
</dbReference>
<dbReference type="SUPFAM" id="SSF50249">
    <property type="entry name" value="Nucleic acid-binding proteins"/>
    <property type="match status" value="1"/>
</dbReference>
<name>A0A840SMZ7_9RHOB</name>
<evidence type="ECO:0000256" key="11">
    <source>
        <dbReference type="ARBA" id="ARBA00022839"/>
    </source>
</evidence>
<keyword evidence="17" id="KW-0464">Manganese</keyword>
<evidence type="ECO:0000256" key="10">
    <source>
        <dbReference type="ARBA" id="ARBA00022801"/>
    </source>
</evidence>
<dbReference type="InterPro" id="IPR052171">
    <property type="entry name" value="NHEJ_LigD"/>
</dbReference>
<evidence type="ECO:0000256" key="14">
    <source>
        <dbReference type="ARBA" id="ARBA00023125"/>
    </source>
</evidence>
<dbReference type="GO" id="GO:0003887">
    <property type="term" value="F:DNA-directed DNA polymerase activity"/>
    <property type="evidence" value="ECO:0007669"/>
    <property type="project" value="UniProtKB-KW"/>
</dbReference>
<feature type="compositionally biased region" description="Basic and acidic residues" evidence="21">
    <location>
        <begin position="17"/>
        <end position="34"/>
    </location>
</feature>
<dbReference type="GO" id="GO:0046872">
    <property type="term" value="F:metal ion binding"/>
    <property type="evidence" value="ECO:0007669"/>
    <property type="project" value="UniProtKB-KW"/>
</dbReference>
<dbReference type="CDD" id="cd07906">
    <property type="entry name" value="Adenylation_DNA_ligase_LigD_LigC"/>
    <property type="match status" value="1"/>
</dbReference>
<dbReference type="Pfam" id="PF21686">
    <property type="entry name" value="LigD_Prim-Pol"/>
    <property type="match status" value="1"/>
</dbReference>